<dbReference type="Gene3D" id="1.10.455.10">
    <property type="entry name" value="Ribosomal protein S7 domain"/>
    <property type="match status" value="1"/>
</dbReference>
<dbReference type="PANTHER" id="PTHR11205">
    <property type="entry name" value="RIBOSOMAL PROTEIN S7"/>
    <property type="match status" value="1"/>
</dbReference>
<evidence type="ECO:0000256" key="2">
    <source>
        <dbReference type="ARBA" id="ARBA00022980"/>
    </source>
</evidence>
<dbReference type="GO" id="GO:1990904">
    <property type="term" value="C:ribonucleoprotein complex"/>
    <property type="evidence" value="ECO:0007669"/>
    <property type="project" value="UniProtKB-KW"/>
</dbReference>
<evidence type="ECO:0000256" key="3">
    <source>
        <dbReference type="ARBA" id="ARBA00023274"/>
    </source>
</evidence>
<feature type="domain" description="Small ribosomal subunit protein uS7" evidence="4">
    <location>
        <begin position="5"/>
        <end position="136"/>
    </location>
</feature>
<dbReference type="CDD" id="cd00323">
    <property type="entry name" value="uS7"/>
    <property type="match status" value="1"/>
</dbReference>
<reference evidence="5" key="1">
    <citation type="journal article" date="2021" name="Genome Biol. Evol.">
        <title>Mitochondrial genome evolution in pelagophyte algae.</title>
        <authorList>
            <person name="Sibbald S.J."/>
            <person name="Lawton M."/>
            <person name="Archibald J.M."/>
        </authorList>
    </citation>
    <scope>NUCLEOTIDE SEQUENCE</scope>
    <source>
        <strain evidence="5">CCMP1756</strain>
    </source>
</reference>
<evidence type="ECO:0000313" key="5">
    <source>
        <dbReference type="EMBL" id="QQW50384.1"/>
    </source>
</evidence>
<proteinExistence type="inferred from homology"/>
<keyword evidence="3" id="KW-0687">Ribonucleoprotein</keyword>
<keyword evidence="5" id="KW-0496">Mitochondrion</keyword>
<keyword evidence="2 5" id="KW-0689">Ribosomal protein</keyword>
<geneLocation type="mitochondrion" evidence="5"/>
<dbReference type="InterPro" id="IPR023798">
    <property type="entry name" value="Ribosomal_uS7_dom"/>
</dbReference>
<gene>
    <name evidence="5" type="primary">rps7</name>
</gene>
<dbReference type="GO" id="GO:0005840">
    <property type="term" value="C:ribosome"/>
    <property type="evidence" value="ECO:0007669"/>
    <property type="project" value="UniProtKB-KW"/>
</dbReference>
<dbReference type="InterPro" id="IPR000235">
    <property type="entry name" value="Ribosomal_uS7"/>
</dbReference>
<dbReference type="Pfam" id="PF00177">
    <property type="entry name" value="Ribosomal_S7"/>
    <property type="match status" value="1"/>
</dbReference>
<dbReference type="RefSeq" id="YP_010152736.1">
    <property type="nucleotide sequence ID" value="NC_057168.1"/>
</dbReference>
<comment type="similarity">
    <text evidence="1">Belongs to the universal ribosomal protein uS7 family.</text>
</comment>
<dbReference type="PIRSF" id="PIRSF002122">
    <property type="entry name" value="RPS7p_RPS7a_RPS5e_RPS7o"/>
    <property type="match status" value="1"/>
</dbReference>
<dbReference type="EMBL" id="MW438349">
    <property type="protein sequence ID" value="QQW50384.1"/>
    <property type="molecule type" value="Genomic_DNA"/>
</dbReference>
<evidence type="ECO:0000256" key="1">
    <source>
        <dbReference type="ARBA" id="ARBA00007151"/>
    </source>
</evidence>
<dbReference type="InterPro" id="IPR036823">
    <property type="entry name" value="Ribosomal_uS7_dom_sf"/>
</dbReference>
<name>A0A7U0KSS8_9STRA</name>
<sequence length="144" mass="16584">MVTKVSNKKLLELLTLSLTKKGNKHVAELIVSDLFLVLRKQYKVFPYTTLHQAVDKVKPLTGFRNVKLRGSSYKIPFFLEEDQQLKMALSWLVSSAKKSKSKISTSLAKELIQASTGQGDLIKKRNEIHKYANQNKVFAHYRWF</sequence>
<dbReference type="GO" id="GO:0006412">
    <property type="term" value="P:translation"/>
    <property type="evidence" value="ECO:0007669"/>
    <property type="project" value="InterPro"/>
</dbReference>
<organism evidence="5">
    <name type="scientific">Pelagomonas calceolata</name>
    <dbReference type="NCBI Taxonomy" id="35677"/>
    <lineage>
        <taxon>Eukaryota</taxon>
        <taxon>Sar</taxon>
        <taxon>Stramenopiles</taxon>
        <taxon>Ochrophyta</taxon>
        <taxon>Pelagophyceae</taxon>
        <taxon>Pelagomonadales</taxon>
        <taxon>Pelagomonadaceae</taxon>
        <taxon>Pelagomonas</taxon>
    </lineage>
</organism>
<protein>
    <submittedName>
        <fullName evidence="5">Ribosomal protein S7</fullName>
    </submittedName>
</protein>
<dbReference type="SUPFAM" id="SSF47973">
    <property type="entry name" value="Ribosomal protein S7"/>
    <property type="match status" value="1"/>
</dbReference>
<dbReference type="AlphaFoldDB" id="A0A7U0KSS8"/>
<dbReference type="GeneID" id="67154274"/>
<accession>A0A7U0KSS8</accession>
<evidence type="ECO:0000259" key="4">
    <source>
        <dbReference type="Pfam" id="PF00177"/>
    </source>
</evidence>